<protein>
    <submittedName>
        <fullName evidence="2">Uncharacterized protein</fullName>
    </submittedName>
</protein>
<accession>A0AAD6CGC6</accession>
<dbReference type="GeneID" id="81594189"/>
<dbReference type="RefSeq" id="XP_056771713.1">
    <property type="nucleotide sequence ID" value="XM_056903946.1"/>
</dbReference>
<sequence>MSRKVDPHSSKSNFADHNLRGDEQSFEMRHRQSSGTKTERPAPDGHLTFVPQPNRPEGHLQQGRMNYEQFLDLTRHSPPLLWAMIAELQTMSAMDTASSQTRITMLTQELETQKLQNHAQIEVIAAMSIRHQKGLESMAASYRSLETVPTQASARESDIRPPGDPQQLALRMSYWLPDPPRLSNGRQPDFDLWCVFMRLKMRVNADRMDTEEVRMAYVASRCTGDAAQQLAPRLRDDAPCPFRHAEEMLQYLELIYAPALQSLDAHVEFTELKMKYEQSFEAFFRKFILLAAQSGKDVNDGTLKFELWHKLTQELRDLVNPVWNDQPVTFQAFVQLVKRCVALQESSNCLEPDVVT</sequence>
<evidence type="ECO:0000313" key="3">
    <source>
        <dbReference type="Proteomes" id="UP001213681"/>
    </source>
</evidence>
<reference evidence="2" key="2">
    <citation type="journal article" date="2023" name="IMA Fungus">
        <title>Comparative genomic study of the Penicillium genus elucidates a diverse pangenome and 15 lateral gene transfer events.</title>
        <authorList>
            <person name="Petersen C."/>
            <person name="Sorensen T."/>
            <person name="Nielsen M.R."/>
            <person name="Sondergaard T.E."/>
            <person name="Sorensen J.L."/>
            <person name="Fitzpatrick D.A."/>
            <person name="Frisvad J.C."/>
            <person name="Nielsen K.L."/>
        </authorList>
    </citation>
    <scope>NUCLEOTIDE SEQUENCE</scope>
    <source>
        <strain evidence="2">IBT 16125</strain>
    </source>
</reference>
<dbReference type="Proteomes" id="UP001213681">
    <property type="component" value="Unassembled WGS sequence"/>
</dbReference>
<gene>
    <name evidence="2" type="ORF">N7458_000552</name>
</gene>
<reference evidence="2" key="1">
    <citation type="submission" date="2022-12" db="EMBL/GenBank/DDBJ databases">
        <authorList>
            <person name="Petersen C."/>
        </authorList>
    </citation>
    <scope>NUCLEOTIDE SEQUENCE</scope>
    <source>
        <strain evidence="2">IBT 16125</strain>
    </source>
</reference>
<dbReference type="EMBL" id="JAPVEA010000001">
    <property type="protein sequence ID" value="KAJ5464866.1"/>
    <property type="molecule type" value="Genomic_DNA"/>
</dbReference>
<organism evidence="2 3">
    <name type="scientific">Penicillium daleae</name>
    <dbReference type="NCBI Taxonomy" id="63821"/>
    <lineage>
        <taxon>Eukaryota</taxon>
        <taxon>Fungi</taxon>
        <taxon>Dikarya</taxon>
        <taxon>Ascomycota</taxon>
        <taxon>Pezizomycotina</taxon>
        <taxon>Eurotiomycetes</taxon>
        <taxon>Eurotiomycetidae</taxon>
        <taxon>Eurotiales</taxon>
        <taxon>Aspergillaceae</taxon>
        <taxon>Penicillium</taxon>
    </lineage>
</organism>
<feature type="region of interest" description="Disordered" evidence="1">
    <location>
        <begin position="1"/>
        <end position="59"/>
    </location>
</feature>
<name>A0AAD6CGC6_9EURO</name>
<proteinExistence type="predicted"/>
<evidence type="ECO:0000313" key="2">
    <source>
        <dbReference type="EMBL" id="KAJ5464866.1"/>
    </source>
</evidence>
<dbReference type="AlphaFoldDB" id="A0AAD6CGC6"/>
<comment type="caution">
    <text evidence="2">The sequence shown here is derived from an EMBL/GenBank/DDBJ whole genome shotgun (WGS) entry which is preliminary data.</text>
</comment>
<feature type="compositionally biased region" description="Basic and acidic residues" evidence="1">
    <location>
        <begin position="17"/>
        <end position="30"/>
    </location>
</feature>
<keyword evidence="3" id="KW-1185">Reference proteome</keyword>
<evidence type="ECO:0000256" key="1">
    <source>
        <dbReference type="SAM" id="MobiDB-lite"/>
    </source>
</evidence>